<dbReference type="GO" id="GO:0051539">
    <property type="term" value="F:4 iron, 4 sulfur cluster binding"/>
    <property type="evidence" value="ECO:0007669"/>
    <property type="project" value="UniProtKB-UniRule"/>
</dbReference>
<evidence type="ECO:0000256" key="5">
    <source>
        <dbReference type="ARBA" id="ARBA00022023"/>
    </source>
</evidence>
<evidence type="ECO:0000256" key="8">
    <source>
        <dbReference type="ARBA" id="ARBA00022763"/>
    </source>
</evidence>
<dbReference type="EC" id="3.2.2.31" evidence="4 14"/>
<dbReference type="EMBL" id="PQVF01000005">
    <property type="protein sequence ID" value="POY36910.1"/>
    <property type="molecule type" value="Genomic_DNA"/>
</dbReference>
<reference evidence="16 17" key="1">
    <citation type="submission" date="2018-01" db="EMBL/GenBank/DDBJ databases">
        <authorList>
            <person name="Gaut B.S."/>
            <person name="Morton B.R."/>
            <person name="Clegg M.T."/>
            <person name="Duvall M.R."/>
        </authorList>
    </citation>
    <scope>NUCLEOTIDE SEQUENCE [LARGE SCALE GENOMIC DNA]</scope>
    <source>
        <strain evidence="16 17">HR-AV</strain>
    </source>
</reference>
<dbReference type="InterPro" id="IPR044298">
    <property type="entry name" value="MIG/MutY"/>
</dbReference>
<proteinExistence type="inferred from homology"/>
<sequence length="347" mass="40463">MFVQEVTKWYQINRRTLPWRNTNDAYIIWLSEIILQQTRVEQGLPYFYKFQERFKTVKEFALASEDEVLKLWQGLGYYSRARNMHATAKAVMEKHHGVFPTRYEQLLQLKGIGEYTAAAISSFSANEPHAVVDGNVYRLLSRFFGISTPIDSTQGRKQFKELAYELLKEAQPAEYNQAIMEFGAIQCKPASPNCAECPLSVNCVAFIEGIVNTLPIKTKKTKVKERFFNYLVFRNNNDLLLNKRIAKDIWQNMYDFPLIESANRLSEKELLISDDFKQLISTKSVIIKAVSEELKHVLSHQVIYAKFWELECNHQENSTMQNGFWVAEEELESYAFPKLVDNYLKKF</sequence>
<dbReference type="SMART" id="SM00478">
    <property type="entry name" value="ENDO3c"/>
    <property type="match status" value="1"/>
</dbReference>
<dbReference type="Gene3D" id="1.10.1670.10">
    <property type="entry name" value="Helix-hairpin-Helix base-excision DNA repair enzymes (C-terminal)"/>
    <property type="match status" value="1"/>
</dbReference>
<feature type="domain" description="HhH-GPD" evidence="15">
    <location>
        <begin position="34"/>
        <end position="185"/>
    </location>
</feature>
<name>A0A2S5A2U2_9SPHI</name>
<dbReference type="Gene3D" id="3.90.79.10">
    <property type="entry name" value="Nucleoside Triphosphate Pyrophosphohydrolase"/>
    <property type="match status" value="1"/>
</dbReference>
<protein>
    <recommendedName>
        <fullName evidence="5 14">Adenine DNA glycosylase</fullName>
        <ecNumber evidence="4 14">3.2.2.31</ecNumber>
    </recommendedName>
</protein>
<dbReference type="PANTHER" id="PTHR42944">
    <property type="entry name" value="ADENINE DNA GLYCOSYLASE"/>
    <property type="match status" value="1"/>
</dbReference>
<keyword evidence="6" id="KW-0004">4Fe-4S</keyword>
<dbReference type="GO" id="GO:0000701">
    <property type="term" value="F:purine-specific mismatch base pair DNA N-glycosylase activity"/>
    <property type="evidence" value="ECO:0007669"/>
    <property type="project" value="UniProtKB-EC"/>
</dbReference>
<dbReference type="Proteomes" id="UP000236893">
    <property type="component" value="Unassembled WGS sequence"/>
</dbReference>
<evidence type="ECO:0000256" key="7">
    <source>
        <dbReference type="ARBA" id="ARBA00022723"/>
    </source>
</evidence>
<keyword evidence="13 14" id="KW-0326">Glycosidase</keyword>
<dbReference type="PANTHER" id="PTHR42944:SF1">
    <property type="entry name" value="ADENINE DNA GLYCOSYLASE"/>
    <property type="match status" value="1"/>
</dbReference>
<evidence type="ECO:0000256" key="4">
    <source>
        <dbReference type="ARBA" id="ARBA00012045"/>
    </source>
</evidence>
<dbReference type="SUPFAM" id="SSF48150">
    <property type="entry name" value="DNA-glycosylase"/>
    <property type="match status" value="1"/>
</dbReference>
<dbReference type="InterPro" id="IPR023170">
    <property type="entry name" value="HhH_base_excis_C"/>
</dbReference>
<evidence type="ECO:0000256" key="12">
    <source>
        <dbReference type="ARBA" id="ARBA00023204"/>
    </source>
</evidence>
<accession>A0A2S5A2U2</accession>
<dbReference type="Pfam" id="PF00633">
    <property type="entry name" value="HHH"/>
    <property type="match status" value="1"/>
</dbReference>
<dbReference type="GO" id="GO:0006284">
    <property type="term" value="P:base-excision repair"/>
    <property type="evidence" value="ECO:0007669"/>
    <property type="project" value="UniProtKB-UniRule"/>
</dbReference>
<evidence type="ECO:0000313" key="16">
    <source>
        <dbReference type="EMBL" id="POY36910.1"/>
    </source>
</evidence>
<dbReference type="SUPFAM" id="SSF55811">
    <property type="entry name" value="Nudix"/>
    <property type="match status" value="1"/>
</dbReference>
<dbReference type="InterPro" id="IPR003265">
    <property type="entry name" value="HhH-GPD_domain"/>
</dbReference>
<dbReference type="FunFam" id="1.10.340.30:FF:000002">
    <property type="entry name" value="Adenine DNA glycosylase"/>
    <property type="match status" value="1"/>
</dbReference>
<dbReference type="InterPro" id="IPR011257">
    <property type="entry name" value="DNA_glycosylase"/>
</dbReference>
<dbReference type="InterPro" id="IPR000445">
    <property type="entry name" value="HhH_motif"/>
</dbReference>
<evidence type="ECO:0000256" key="14">
    <source>
        <dbReference type="RuleBase" id="RU365096"/>
    </source>
</evidence>
<dbReference type="CDD" id="cd03431">
    <property type="entry name" value="NUDIX_DNA_Glycosylase_C-MutY"/>
    <property type="match status" value="1"/>
</dbReference>
<dbReference type="GO" id="GO:0034039">
    <property type="term" value="F:8-oxo-7,8-dihydroguanine DNA N-glycosylase activity"/>
    <property type="evidence" value="ECO:0007669"/>
    <property type="project" value="TreeGrafter"/>
</dbReference>
<dbReference type="CDD" id="cd00056">
    <property type="entry name" value="ENDO3c"/>
    <property type="match status" value="1"/>
</dbReference>
<keyword evidence="7" id="KW-0479">Metal-binding</keyword>
<dbReference type="GO" id="GO:0006298">
    <property type="term" value="P:mismatch repair"/>
    <property type="evidence" value="ECO:0007669"/>
    <property type="project" value="TreeGrafter"/>
</dbReference>
<dbReference type="InterPro" id="IPR015797">
    <property type="entry name" value="NUDIX_hydrolase-like_dom_sf"/>
</dbReference>
<evidence type="ECO:0000256" key="1">
    <source>
        <dbReference type="ARBA" id="ARBA00000843"/>
    </source>
</evidence>
<evidence type="ECO:0000256" key="6">
    <source>
        <dbReference type="ARBA" id="ARBA00022485"/>
    </source>
</evidence>
<evidence type="ECO:0000256" key="9">
    <source>
        <dbReference type="ARBA" id="ARBA00022801"/>
    </source>
</evidence>
<dbReference type="Gene3D" id="1.10.340.30">
    <property type="entry name" value="Hypothetical protein, domain 2"/>
    <property type="match status" value="1"/>
</dbReference>
<dbReference type="OrthoDB" id="9802365at2"/>
<comment type="cofactor">
    <cofactor evidence="14">
        <name>[4Fe-4S] cluster</name>
        <dbReference type="ChEBI" id="CHEBI:49883"/>
    </cofactor>
    <text evidence="14">Binds 1 [4Fe-4S] cluster.</text>
</comment>
<keyword evidence="11" id="KW-0411">Iron-sulfur</keyword>
<organism evidence="16 17">
    <name type="scientific">Solitalea longa</name>
    <dbReference type="NCBI Taxonomy" id="2079460"/>
    <lineage>
        <taxon>Bacteria</taxon>
        <taxon>Pseudomonadati</taxon>
        <taxon>Bacteroidota</taxon>
        <taxon>Sphingobacteriia</taxon>
        <taxon>Sphingobacteriales</taxon>
        <taxon>Sphingobacteriaceae</taxon>
        <taxon>Solitalea</taxon>
    </lineage>
</organism>
<evidence type="ECO:0000313" key="17">
    <source>
        <dbReference type="Proteomes" id="UP000236893"/>
    </source>
</evidence>
<dbReference type="RefSeq" id="WP_103788520.1">
    <property type="nucleotide sequence ID" value="NZ_PQVF01000005.1"/>
</dbReference>
<dbReference type="Pfam" id="PF00730">
    <property type="entry name" value="HhH-GPD"/>
    <property type="match status" value="1"/>
</dbReference>
<comment type="caution">
    <text evidence="16">The sequence shown here is derived from an EMBL/GenBank/DDBJ whole genome shotgun (WGS) entry which is preliminary data.</text>
</comment>
<dbReference type="GO" id="GO:0032357">
    <property type="term" value="F:oxidized purine DNA binding"/>
    <property type="evidence" value="ECO:0007669"/>
    <property type="project" value="TreeGrafter"/>
</dbReference>
<dbReference type="Pfam" id="PF14815">
    <property type="entry name" value="NUDIX_4"/>
    <property type="match status" value="1"/>
</dbReference>
<dbReference type="AlphaFoldDB" id="A0A2S5A2U2"/>
<gene>
    <name evidence="16" type="primary">mutY</name>
    <name evidence="16" type="ORF">C3K47_07545</name>
</gene>
<comment type="similarity">
    <text evidence="3 14">Belongs to the Nth/MutY family.</text>
</comment>
<comment type="catalytic activity">
    <reaction evidence="1 14">
        <text>Hydrolyzes free adenine bases from 7,8-dihydro-8-oxoguanine:adenine mismatched double-stranded DNA, leaving an apurinic site.</text>
        <dbReference type="EC" id="3.2.2.31"/>
    </reaction>
</comment>
<keyword evidence="9" id="KW-0378">Hydrolase</keyword>
<evidence type="ECO:0000256" key="10">
    <source>
        <dbReference type="ARBA" id="ARBA00023004"/>
    </source>
</evidence>
<dbReference type="InterPro" id="IPR005760">
    <property type="entry name" value="A/G_AdeGlyc_MutY"/>
</dbReference>
<evidence type="ECO:0000256" key="2">
    <source>
        <dbReference type="ARBA" id="ARBA00002933"/>
    </source>
</evidence>
<dbReference type="NCBIfam" id="TIGR01084">
    <property type="entry name" value="mutY"/>
    <property type="match status" value="1"/>
</dbReference>
<evidence type="ECO:0000256" key="13">
    <source>
        <dbReference type="ARBA" id="ARBA00023295"/>
    </source>
</evidence>
<dbReference type="GO" id="GO:0035485">
    <property type="term" value="F:adenine/guanine mispair binding"/>
    <property type="evidence" value="ECO:0007669"/>
    <property type="project" value="TreeGrafter"/>
</dbReference>
<evidence type="ECO:0000259" key="15">
    <source>
        <dbReference type="SMART" id="SM00478"/>
    </source>
</evidence>
<evidence type="ECO:0000256" key="11">
    <source>
        <dbReference type="ARBA" id="ARBA00023014"/>
    </source>
</evidence>
<keyword evidence="8 14" id="KW-0227">DNA damage</keyword>
<dbReference type="InterPro" id="IPR029119">
    <property type="entry name" value="MutY_C"/>
</dbReference>
<evidence type="ECO:0000256" key="3">
    <source>
        <dbReference type="ARBA" id="ARBA00008343"/>
    </source>
</evidence>
<keyword evidence="17" id="KW-1185">Reference proteome</keyword>
<keyword evidence="12" id="KW-0234">DNA repair</keyword>
<comment type="function">
    <text evidence="2">Adenine glycosylase active on G-A mispairs. MutY also corrects error-prone DNA synthesis past GO lesions which are due to the oxidatively damaged form of guanine: 7,8-dihydro-8-oxoguanine (8-oxo-dGTP).</text>
</comment>
<dbReference type="GO" id="GO:0046872">
    <property type="term" value="F:metal ion binding"/>
    <property type="evidence" value="ECO:0007669"/>
    <property type="project" value="UniProtKB-UniRule"/>
</dbReference>
<keyword evidence="10 14" id="KW-0408">Iron</keyword>